<evidence type="ECO:0000313" key="2">
    <source>
        <dbReference type="EMBL" id="TSD62788.1"/>
    </source>
</evidence>
<keyword evidence="3" id="KW-1185">Reference proteome</keyword>
<dbReference type="Proteomes" id="UP000316988">
    <property type="component" value="Unassembled WGS sequence"/>
</dbReference>
<dbReference type="AlphaFoldDB" id="A0A554S8W1"/>
<reference evidence="2 3" key="1">
    <citation type="submission" date="2019-07" db="EMBL/GenBank/DDBJ databases">
        <authorList>
            <person name="Zhao L.H."/>
        </authorList>
    </citation>
    <scope>NUCLEOTIDE SEQUENCE [LARGE SCALE GENOMIC DNA]</scope>
    <source>
        <strain evidence="2 3">Co35</strain>
    </source>
</reference>
<accession>A0A554S8W1</accession>
<dbReference type="InterPro" id="IPR016040">
    <property type="entry name" value="NAD(P)-bd_dom"/>
</dbReference>
<proteinExistence type="predicted"/>
<gene>
    <name evidence="2" type="ORF">FNM00_10465</name>
</gene>
<dbReference type="InterPro" id="IPR036291">
    <property type="entry name" value="NAD(P)-bd_dom_sf"/>
</dbReference>
<dbReference type="EMBL" id="VLNT01000007">
    <property type="protein sequence ID" value="TSD62788.1"/>
    <property type="molecule type" value="Genomic_DNA"/>
</dbReference>
<dbReference type="Pfam" id="PF13460">
    <property type="entry name" value="NAD_binding_10"/>
    <property type="match status" value="1"/>
</dbReference>
<dbReference type="Gene3D" id="3.40.50.720">
    <property type="entry name" value="NAD(P)-binding Rossmann-like Domain"/>
    <property type="match status" value="1"/>
</dbReference>
<name>A0A554S8W1_9ACTN</name>
<dbReference type="GO" id="GO:0016646">
    <property type="term" value="F:oxidoreductase activity, acting on the CH-NH group of donors, NAD or NADP as acceptor"/>
    <property type="evidence" value="ECO:0007669"/>
    <property type="project" value="TreeGrafter"/>
</dbReference>
<dbReference type="RefSeq" id="WP_143913383.1">
    <property type="nucleotide sequence ID" value="NZ_VLNT01000007.1"/>
</dbReference>
<dbReference type="SUPFAM" id="SSF51735">
    <property type="entry name" value="NAD(P)-binding Rossmann-fold domains"/>
    <property type="match status" value="1"/>
</dbReference>
<evidence type="ECO:0000313" key="3">
    <source>
        <dbReference type="Proteomes" id="UP000316988"/>
    </source>
</evidence>
<sequence>MRITVFGATGMAGSAIVTEALSRGHEVTALSRRPMETLGQERLTAFAVDITGPLDIGPLLIDVDVAVLTVRLPPGEESEIAPVTRRVLDAAARHGVRVFVVGGSAPLRSPTSPDRLVVDDPAYVPEAWKTIAEASLDQFHVCERHAEAQWTYLSPPAVLEPRARTGRYRRGRTTLLVDADGDSRIAVPDLATALVDEIEHPNGERHFTVAGAPDAR</sequence>
<organism evidence="2 3">
    <name type="scientific">Aeromicrobium piscarium</name>
    <dbReference type="NCBI Taxonomy" id="2590901"/>
    <lineage>
        <taxon>Bacteria</taxon>
        <taxon>Bacillati</taxon>
        <taxon>Actinomycetota</taxon>
        <taxon>Actinomycetes</taxon>
        <taxon>Propionibacteriales</taxon>
        <taxon>Nocardioidaceae</taxon>
        <taxon>Aeromicrobium</taxon>
    </lineage>
</organism>
<dbReference type="InterPro" id="IPR051606">
    <property type="entry name" value="Polyketide_Oxido-like"/>
</dbReference>
<dbReference type="PANTHER" id="PTHR43355">
    <property type="entry name" value="FLAVIN REDUCTASE (NADPH)"/>
    <property type="match status" value="1"/>
</dbReference>
<dbReference type="OrthoDB" id="9771302at2"/>
<comment type="caution">
    <text evidence="2">The sequence shown here is derived from an EMBL/GenBank/DDBJ whole genome shotgun (WGS) entry which is preliminary data.</text>
</comment>
<dbReference type="PANTHER" id="PTHR43355:SF2">
    <property type="entry name" value="FLAVIN REDUCTASE (NADPH)"/>
    <property type="match status" value="1"/>
</dbReference>
<feature type="domain" description="NAD(P)-binding" evidence="1">
    <location>
        <begin position="7"/>
        <end position="201"/>
    </location>
</feature>
<protein>
    <submittedName>
        <fullName evidence="2">NAD-dependent epimerase/dehydratase family protein</fullName>
    </submittedName>
</protein>
<evidence type="ECO:0000259" key="1">
    <source>
        <dbReference type="Pfam" id="PF13460"/>
    </source>
</evidence>